<dbReference type="AlphaFoldDB" id="A0A1X0Y9Y9"/>
<proteinExistence type="predicted"/>
<evidence type="ECO:0000313" key="2">
    <source>
        <dbReference type="Proteomes" id="UP000193040"/>
    </source>
</evidence>
<gene>
    <name evidence="1" type="ORF">B5M45_08620</name>
</gene>
<sequence length="61" mass="7059">MESGVPRIEYHLPQQFGSVEELMMLDPESYSGKEIAFLKRNAEVYGYRQVGNVWVHVTGER</sequence>
<dbReference type="EMBL" id="MZZM01000014">
    <property type="protein sequence ID" value="ORJ61995.1"/>
    <property type="molecule type" value="Genomic_DNA"/>
</dbReference>
<evidence type="ECO:0000313" key="1">
    <source>
        <dbReference type="EMBL" id="ORJ61995.1"/>
    </source>
</evidence>
<accession>A0A1X0Y9Y9</accession>
<comment type="caution">
    <text evidence="1">The sequence shown here is derived from an EMBL/GenBank/DDBJ whole genome shotgun (WGS) entry which is preliminary data.</text>
</comment>
<reference evidence="1 2" key="1">
    <citation type="submission" date="2017-03" db="EMBL/GenBank/DDBJ databases">
        <title>Genomic insights into Mycobacterium simiae human colonization.</title>
        <authorList>
            <person name="Steffani J.L."/>
            <person name="Brunck M.E."/>
            <person name="Cruz E."/>
            <person name="Montiel R."/>
            <person name="Barona F."/>
        </authorList>
    </citation>
    <scope>NUCLEOTIDE SEQUENCE [LARGE SCALE GENOMIC DNA]</scope>
    <source>
        <strain evidence="1 2">MsiGto</strain>
    </source>
</reference>
<keyword evidence="2" id="KW-1185">Reference proteome</keyword>
<protein>
    <submittedName>
        <fullName evidence="1">Uncharacterized protein</fullName>
    </submittedName>
</protein>
<dbReference type="Proteomes" id="UP000193040">
    <property type="component" value="Unassembled WGS sequence"/>
</dbReference>
<organism evidence="1 2">
    <name type="scientific">Mycobacterium simiae</name>
    <name type="common">Mycobacterium habana</name>
    <dbReference type="NCBI Taxonomy" id="1784"/>
    <lineage>
        <taxon>Bacteria</taxon>
        <taxon>Bacillati</taxon>
        <taxon>Actinomycetota</taxon>
        <taxon>Actinomycetes</taxon>
        <taxon>Mycobacteriales</taxon>
        <taxon>Mycobacteriaceae</taxon>
        <taxon>Mycobacterium</taxon>
        <taxon>Mycobacterium simiae complex</taxon>
    </lineage>
</organism>
<name>A0A1X0Y9Y9_MYCSI</name>